<evidence type="ECO:0000256" key="1">
    <source>
        <dbReference type="SAM" id="MobiDB-lite"/>
    </source>
</evidence>
<keyword evidence="3" id="KW-1185">Reference proteome</keyword>
<dbReference type="AlphaFoldDB" id="Q2CAD8"/>
<reference evidence="2 3" key="1">
    <citation type="journal article" date="2010" name="J. Bacteriol.">
        <title>Genome sequences of Oceanicola granulosus HTCC2516(T) and Oceanicola batsensis HTCC2597(TDelta).</title>
        <authorList>
            <person name="Thrash J.C."/>
            <person name="Cho J.C."/>
            <person name="Vergin K.L."/>
            <person name="Giovannoni S.J."/>
        </authorList>
    </citation>
    <scope>NUCLEOTIDE SEQUENCE [LARGE SCALE GENOMIC DNA]</scope>
    <source>
        <strain evidence="3">ATCC BAA-861 / DSM 15982 / KCTC 12143 / HTCC2516</strain>
    </source>
</reference>
<feature type="region of interest" description="Disordered" evidence="1">
    <location>
        <begin position="1"/>
        <end position="38"/>
    </location>
</feature>
<name>Q2CAD8_OCEGH</name>
<dbReference type="HOGENOM" id="CLU_496815_0_0_5"/>
<dbReference type="Proteomes" id="UP000003635">
    <property type="component" value="Unassembled WGS sequence"/>
</dbReference>
<organism evidence="2 3">
    <name type="scientific">Oceanicola granulosus (strain ATCC BAA-861 / DSM 15982 / KCTC 12143 / HTCC2516)</name>
    <dbReference type="NCBI Taxonomy" id="314256"/>
    <lineage>
        <taxon>Bacteria</taxon>
        <taxon>Pseudomonadati</taxon>
        <taxon>Pseudomonadota</taxon>
        <taxon>Alphaproteobacteria</taxon>
        <taxon>Rhodobacterales</taxon>
        <taxon>Roseobacteraceae</taxon>
        <taxon>Oceanicola</taxon>
    </lineage>
</organism>
<dbReference type="STRING" id="314256.OG2516_15109"/>
<feature type="compositionally biased region" description="Basic and acidic residues" evidence="1">
    <location>
        <begin position="27"/>
        <end position="38"/>
    </location>
</feature>
<accession>Q2CAD8</accession>
<feature type="compositionally biased region" description="Gly residues" evidence="1">
    <location>
        <begin position="491"/>
        <end position="507"/>
    </location>
</feature>
<dbReference type="eggNOG" id="ENOG502ZRD0">
    <property type="taxonomic scope" value="Bacteria"/>
</dbReference>
<evidence type="ECO:0000313" key="2">
    <source>
        <dbReference type="EMBL" id="EAR49629.1"/>
    </source>
</evidence>
<evidence type="ECO:0000313" key="3">
    <source>
        <dbReference type="Proteomes" id="UP000003635"/>
    </source>
</evidence>
<proteinExistence type="predicted"/>
<sequence>MSGRKLTGGERPQLSSPRSSPGAAHRQPADQQRRLADADRHPLAVLAAIADARVEGEVVADAADLLQRRRAVADQSRALHRRAHLAVLHAVGLGAGKHELAVGDVDLPAAEADGVEPVLHAGEQVGRGGVAGEHVGVGHPRHRDVGVALAPPVARRLDAHQPGALAVLHVADEHAVLDQRGGRGRRALVVDGDRAAAVGQGAVVEHGDARRGDALAHQAGEGGGALAVEVALESVADRLVQQDAGPAGAEHHVHHAGRGGLGLEVDQRDAQRLAGGGLPEAGVDQPEQAGAPAGAVVAALAAAVLLDMDHHVEPRHRADVGDEIALGPQDHHFLVRGGEGCRDLHDPGIEVAGEGVDLAQQRHLAGEGGVEHRVGVGIERAVGAGRGGGHRAAALAHGEAGGGDGAAQGVLVDGGGVGVARRLAADRAQPEALGGVVTGGAQSAVVERQHLGAAALEEQLAVVGAGGGLAHEAERGLLVELGLERTERGVGHGGSPVSGGAVGGPGRGSLPQQTFLSVAARYGKPHAGYNGIPGHAPASAARRHRRGM</sequence>
<dbReference type="EMBL" id="AAOT01000055">
    <property type="protein sequence ID" value="EAR49629.1"/>
    <property type="molecule type" value="Genomic_DNA"/>
</dbReference>
<feature type="region of interest" description="Disordered" evidence="1">
    <location>
        <begin position="526"/>
        <end position="548"/>
    </location>
</feature>
<comment type="caution">
    <text evidence="2">The sequence shown here is derived from an EMBL/GenBank/DDBJ whole genome shotgun (WGS) entry which is preliminary data.</text>
</comment>
<feature type="region of interest" description="Disordered" evidence="1">
    <location>
        <begin position="489"/>
        <end position="510"/>
    </location>
</feature>
<protein>
    <submittedName>
        <fullName evidence="2">Uncharacterized protein</fullName>
    </submittedName>
</protein>
<gene>
    <name evidence="2" type="ORF">OG2516_15109</name>
</gene>